<protein>
    <submittedName>
        <fullName evidence="1">Uncharacterized protein</fullName>
    </submittedName>
</protein>
<comment type="caution">
    <text evidence="1">The sequence shown here is derived from an EMBL/GenBank/DDBJ whole genome shotgun (WGS) entry which is preliminary data.</text>
</comment>
<dbReference type="AlphaFoldDB" id="A0A8X6XJS7"/>
<dbReference type="EMBL" id="BMAV01009445">
    <property type="protein sequence ID" value="GFY53684.1"/>
    <property type="molecule type" value="Genomic_DNA"/>
</dbReference>
<name>A0A8X6XJS7_9ARAC</name>
<evidence type="ECO:0000313" key="2">
    <source>
        <dbReference type="Proteomes" id="UP000886998"/>
    </source>
</evidence>
<organism evidence="1 2">
    <name type="scientific">Trichonephila inaurata madagascariensis</name>
    <dbReference type="NCBI Taxonomy" id="2747483"/>
    <lineage>
        <taxon>Eukaryota</taxon>
        <taxon>Metazoa</taxon>
        <taxon>Ecdysozoa</taxon>
        <taxon>Arthropoda</taxon>
        <taxon>Chelicerata</taxon>
        <taxon>Arachnida</taxon>
        <taxon>Araneae</taxon>
        <taxon>Araneomorphae</taxon>
        <taxon>Entelegynae</taxon>
        <taxon>Araneoidea</taxon>
        <taxon>Nephilidae</taxon>
        <taxon>Trichonephila</taxon>
        <taxon>Trichonephila inaurata</taxon>
    </lineage>
</organism>
<proteinExistence type="predicted"/>
<reference evidence="1" key="1">
    <citation type="submission" date="2020-08" db="EMBL/GenBank/DDBJ databases">
        <title>Multicomponent nature underlies the extraordinary mechanical properties of spider dragline silk.</title>
        <authorList>
            <person name="Kono N."/>
            <person name="Nakamura H."/>
            <person name="Mori M."/>
            <person name="Yoshida Y."/>
            <person name="Ohtoshi R."/>
            <person name="Malay A.D."/>
            <person name="Moran D.A.P."/>
            <person name="Tomita M."/>
            <person name="Numata K."/>
            <person name="Arakawa K."/>
        </authorList>
    </citation>
    <scope>NUCLEOTIDE SEQUENCE</scope>
</reference>
<sequence length="102" mass="11998">MAKNTVFDKGNKLAYSEGDWQKVEHLTTKLLERYHKNKDFPEKSKGTLSLKERKWTVVEENDSEKGLARKKKRVGTEEGVVKHVLWYPITYSKDLEDIIKLF</sequence>
<evidence type="ECO:0000313" key="1">
    <source>
        <dbReference type="EMBL" id="GFY53684.1"/>
    </source>
</evidence>
<dbReference type="Proteomes" id="UP000886998">
    <property type="component" value="Unassembled WGS sequence"/>
</dbReference>
<accession>A0A8X6XJS7</accession>
<gene>
    <name evidence="1" type="ORF">TNIN_156581</name>
</gene>
<keyword evidence="2" id="KW-1185">Reference proteome</keyword>